<protein>
    <submittedName>
        <fullName evidence="2">Uncharacterized protein</fullName>
    </submittedName>
</protein>
<keyword evidence="3" id="KW-1185">Reference proteome</keyword>
<accession>A0A9P8Q0Y7</accession>
<dbReference type="EMBL" id="JAEUBG010004553">
    <property type="protein sequence ID" value="KAH3681150.1"/>
    <property type="molecule type" value="Genomic_DNA"/>
</dbReference>
<organism evidence="2 3">
    <name type="scientific">Wickerhamomyces pijperi</name>
    <name type="common">Yeast</name>
    <name type="synonym">Pichia pijperi</name>
    <dbReference type="NCBI Taxonomy" id="599730"/>
    <lineage>
        <taxon>Eukaryota</taxon>
        <taxon>Fungi</taxon>
        <taxon>Dikarya</taxon>
        <taxon>Ascomycota</taxon>
        <taxon>Saccharomycotina</taxon>
        <taxon>Saccharomycetes</taxon>
        <taxon>Phaffomycetales</taxon>
        <taxon>Wickerhamomycetaceae</taxon>
        <taxon>Wickerhamomyces</taxon>
    </lineage>
</organism>
<reference evidence="2" key="1">
    <citation type="journal article" date="2021" name="Open Biol.">
        <title>Shared evolutionary footprints suggest mitochondrial oxidative damage underlies multiple complex I losses in fungi.</title>
        <authorList>
            <person name="Schikora-Tamarit M.A."/>
            <person name="Marcet-Houben M."/>
            <person name="Nosek J."/>
            <person name="Gabaldon T."/>
        </authorList>
    </citation>
    <scope>NUCLEOTIDE SEQUENCE</scope>
    <source>
        <strain evidence="2">CBS2887</strain>
    </source>
</reference>
<feature type="compositionally biased region" description="Basic and acidic residues" evidence="1">
    <location>
        <begin position="116"/>
        <end position="137"/>
    </location>
</feature>
<name>A0A9P8Q0Y7_WICPI</name>
<evidence type="ECO:0000313" key="3">
    <source>
        <dbReference type="Proteomes" id="UP000774326"/>
    </source>
</evidence>
<feature type="compositionally biased region" description="Basic and acidic residues" evidence="1">
    <location>
        <begin position="42"/>
        <end position="62"/>
    </location>
</feature>
<feature type="compositionally biased region" description="Polar residues" evidence="1">
    <location>
        <begin position="63"/>
        <end position="74"/>
    </location>
</feature>
<feature type="region of interest" description="Disordered" evidence="1">
    <location>
        <begin position="42"/>
        <end position="141"/>
    </location>
</feature>
<reference evidence="2" key="2">
    <citation type="submission" date="2021-01" db="EMBL/GenBank/DDBJ databases">
        <authorList>
            <person name="Schikora-Tamarit M.A."/>
        </authorList>
    </citation>
    <scope>NUCLEOTIDE SEQUENCE</scope>
    <source>
        <strain evidence="2">CBS2887</strain>
    </source>
</reference>
<evidence type="ECO:0000256" key="1">
    <source>
        <dbReference type="SAM" id="MobiDB-lite"/>
    </source>
</evidence>
<sequence>MLARGSIRSFHISRSLQNENLSSTQHQVEELLKKLTNLAKMDVKQTGREEAKNIVPKKERSVFNKSPRSFSKASNEVKAAFDTAKGDQSSTRPSFIAPARNGERTKSKAQKPRAPRQKDFSKGNREKILSNSEDSKTKTSTATIVKTNPNLSTISLKYTPEVPTIEELLINSPASSLSNTAESRIVRLLKELKVNDTLDVNSALKGQAEVASLDLSAFANNENLKNNAQIVLNALNKNKTISFATKVQLLKPLTGLGSIKSLP</sequence>
<comment type="caution">
    <text evidence="2">The sequence shown here is derived from an EMBL/GenBank/DDBJ whole genome shotgun (WGS) entry which is preliminary data.</text>
</comment>
<gene>
    <name evidence="2" type="ORF">WICPIJ_007845</name>
</gene>
<dbReference type="OrthoDB" id="3981144at2759"/>
<evidence type="ECO:0000313" key="2">
    <source>
        <dbReference type="EMBL" id="KAH3681150.1"/>
    </source>
</evidence>
<proteinExistence type="predicted"/>
<dbReference type="Proteomes" id="UP000774326">
    <property type="component" value="Unassembled WGS sequence"/>
</dbReference>
<dbReference type="AlphaFoldDB" id="A0A9P8Q0Y7"/>